<evidence type="ECO:0000256" key="4">
    <source>
        <dbReference type="ARBA" id="ARBA00022448"/>
    </source>
</evidence>
<gene>
    <name evidence="11" type="ORF">NK118_07735</name>
</gene>
<dbReference type="EMBL" id="JAMZFV010000009">
    <property type="protein sequence ID" value="MCP1110138.1"/>
    <property type="molecule type" value="Genomic_DNA"/>
</dbReference>
<keyword evidence="7 10" id="KW-1133">Transmembrane helix</keyword>
<feature type="transmembrane region" description="Helical" evidence="10">
    <location>
        <begin position="54"/>
        <end position="77"/>
    </location>
</feature>
<feature type="transmembrane region" description="Helical" evidence="10">
    <location>
        <begin position="193"/>
        <end position="214"/>
    </location>
</feature>
<name>A0ABT1EHG6_9FIRM</name>
<feature type="transmembrane region" description="Helical" evidence="10">
    <location>
        <begin position="135"/>
        <end position="156"/>
    </location>
</feature>
<dbReference type="InterPro" id="IPR051327">
    <property type="entry name" value="MATE_MepA_subfamily"/>
</dbReference>
<accession>A0ABT1EHG6</accession>
<evidence type="ECO:0000256" key="6">
    <source>
        <dbReference type="ARBA" id="ARBA00022692"/>
    </source>
</evidence>
<keyword evidence="5" id="KW-1003">Cell membrane</keyword>
<feature type="transmembrane region" description="Helical" evidence="10">
    <location>
        <begin position="235"/>
        <end position="256"/>
    </location>
</feature>
<keyword evidence="6 10" id="KW-0812">Transmembrane</keyword>
<dbReference type="RefSeq" id="WP_262069018.1">
    <property type="nucleotide sequence ID" value="NZ_JAMXOC010000009.1"/>
</dbReference>
<evidence type="ECO:0000256" key="3">
    <source>
        <dbReference type="ARBA" id="ARBA00022106"/>
    </source>
</evidence>
<keyword evidence="4" id="KW-0813">Transport</keyword>
<comment type="caution">
    <text evidence="11">The sequence shown here is derived from an EMBL/GenBank/DDBJ whole genome shotgun (WGS) entry which is preliminary data.</text>
</comment>
<keyword evidence="9" id="KW-0046">Antibiotic resistance</keyword>
<dbReference type="CDD" id="cd13143">
    <property type="entry name" value="MATE_MepA_like"/>
    <property type="match status" value="1"/>
</dbReference>
<evidence type="ECO:0000256" key="1">
    <source>
        <dbReference type="ARBA" id="ARBA00004651"/>
    </source>
</evidence>
<feature type="transmembrane region" description="Helical" evidence="10">
    <location>
        <begin position="421"/>
        <end position="440"/>
    </location>
</feature>
<feature type="transmembrane region" description="Helical" evidence="10">
    <location>
        <begin position="362"/>
        <end position="379"/>
    </location>
</feature>
<evidence type="ECO:0000256" key="5">
    <source>
        <dbReference type="ARBA" id="ARBA00022475"/>
    </source>
</evidence>
<dbReference type="Pfam" id="PF01554">
    <property type="entry name" value="MatE"/>
    <property type="match status" value="2"/>
</dbReference>
<feature type="transmembrane region" description="Helical" evidence="10">
    <location>
        <begin position="391"/>
        <end position="415"/>
    </location>
</feature>
<dbReference type="PANTHER" id="PTHR43823">
    <property type="entry name" value="SPORULATION PROTEIN YKVU"/>
    <property type="match status" value="1"/>
</dbReference>
<proteinExistence type="inferred from homology"/>
<comment type="subcellular location">
    <subcellularLocation>
        <location evidence="1">Cell membrane</location>
        <topology evidence="1">Multi-pass membrane protein</topology>
    </subcellularLocation>
</comment>
<dbReference type="InterPro" id="IPR002528">
    <property type="entry name" value="MATE_fam"/>
</dbReference>
<comment type="similarity">
    <text evidence="2">Belongs to the multi antimicrobial extrusion (MATE) (TC 2.A.66.1) family. MepA subfamily.</text>
</comment>
<evidence type="ECO:0000313" key="11">
    <source>
        <dbReference type="EMBL" id="MCP1110138.1"/>
    </source>
</evidence>
<feature type="transmembrane region" description="Helical" evidence="10">
    <location>
        <begin position="168"/>
        <end position="187"/>
    </location>
</feature>
<dbReference type="InterPro" id="IPR045070">
    <property type="entry name" value="MATE_MepA-like"/>
</dbReference>
<evidence type="ECO:0000256" key="2">
    <source>
        <dbReference type="ARBA" id="ARBA00008417"/>
    </source>
</evidence>
<sequence>MEKSHLETEKIGKLMLKFAIPAIISMLVGSLYNIVDQIFIGQGVGILGNASTNVAFPISIICVALALLFGVGGASNFNLEAGAGDKEKAVHLAGNALFMLAFSGVVIGVVVLLFLDPILVLCGTTDKVMTYAADYTGITAFGIPFLILSTGSSHLIRADGSPGYSMACNLTGAIINTILDPLFIFGFDWGIKGAALATVIGQVISGLMVVFYFFKLADMRLHKGLFKPEAGIIRAIVGLGFASCINQVSMAFVQVIMNNTLRHYGAQSVYGPEIPLAVVGVVSKVNMIFISICVGISQGCQPIWGYNYGAKNYKRVEVTYKRAATICLAAGITFFILFQLMPRGIVSIFGNGTEEYFHFAERYFRIFMFFTFINAIQPMSSGFFTSIGKAFLGATVSLTRQVLFLVPLILIFPLFMGIDGVMYAGPIADLAAAIVVITFVTREIRRMRKEDGNPKAGTPLGNLN</sequence>
<dbReference type="PIRSF" id="PIRSF006603">
    <property type="entry name" value="DinF"/>
    <property type="match status" value="1"/>
</dbReference>
<organism evidence="11 12">
    <name type="scientific">Ohessyouella blattaphilus</name>
    <dbReference type="NCBI Taxonomy" id="2949333"/>
    <lineage>
        <taxon>Bacteria</taxon>
        <taxon>Bacillati</taxon>
        <taxon>Bacillota</taxon>
        <taxon>Clostridia</taxon>
        <taxon>Lachnospirales</taxon>
        <taxon>Lachnospiraceae</taxon>
        <taxon>Ohessyouella</taxon>
    </lineage>
</organism>
<evidence type="ECO:0000313" key="12">
    <source>
        <dbReference type="Proteomes" id="UP001523565"/>
    </source>
</evidence>
<feature type="transmembrane region" description="Helical" evidence="10">
    <location>
        <begin position="14"/>
        <end position="34"/>
    </location>
</feature>
<dbReference type="PANTHER" id="PTHR43823:SF3">
    <property type="entry name" value="MULTIDRUG EXPORT PROTEIN MEPA"/>
    <property type="match status" value="1"/>
</dbReference>
<reference evidence="11 12" key="1">
    <citation type="journal article" date="2022" name="Genome Biol. Evol.">
        <title>Host diet, physiology and behaviors set the stage for Lachnospiraceae cladogenesis.</title>
        <authorList>
            <person name="Vera-Ponce De Leon A."/>
            <person name="Schneider M."/>
            <person name="Jahnes B.C."/>
            <person name="Sadowski V."/>
            <person name="Camuy-Velez L.A."/>
            <person name="Duan J."/>
            <person name="Sabree Z.L."/>
        </authorList>
    </citation>
    <scope>NUCLEOTIDE SEQUENCE [LARGE SCALE GENOMIC DNA]</scope>
    <source>
        <strain evidence="11 12">PAL227</strain>
    </source>
</reference>
<evidence type="ECO:0000256" key="9">
    <source>
        <dbReference type="ARBA" id="ARBA00023251"/>
    </source>
</evidence>
<dbReference type="InterPro" id="IPR048279">
    <property type="entry name" value="MdtK-like"/>
</dbReference>
<protein>
    <recommendedName>
        <fullName evidence="3">Multidrug export protein MepA</fullName>
    </recommendedName>
</protein>
<feature type="transmembrane region" description="Helical" evidence="10">
    <location>
        <begin position="323"/>
        <end position="342"/>
    </location>
</feature>
<keyword evidence="8 10" id="KW-0472">Membrane</keyword>
<feature type="transmembrane region" description="Helical" evidence="10">
    <location>
        <begin position="89"/>
        <end position="115"/>
    </location>
</feature>
<dbReference type="Proteomes" id="UP001523565">
    <property type="component" value="Unassembled WGS sequence"/>
</dbReference>
<evidence type="ECO:0000256" key="7">
    <source>
        <dbReference type="ARBA" id="ARBA00022989"/>
    </source>
</evidence>
<evidence type="ECO:0000256" key="8">
    <source>
        <dbReference type="ARBA" id="ARBA00023136"/>
    </source>
</evidence>
<keyword evidence="12" id="KW-1185">Reference proteome</keyword>
<evidence type="ECO:0000256" key="10">
    <source>
        <dbReference type="SAM" id="Phobius"/>
    </source>
</evidence>